<keyword evidence="4" id="KW-1185">Reference proteome</keyword>
<feature type="region of interest" description="Disordered" evidence="1">
    <location>
        <begin position="135"/>
        <end position="157"/>
    </location>
</feature>
<gene>
    <name evidence="3" type="ORF">CH341_26480</name>
</gene>
<dbReference type="Proteomes" id="UP000249130">
    <property type="component" value="Unassembled WGS sequence"/>
</dbReference>
<feature type="compositionally biased region" description="Low complexity" evidence="1">
    <location>
        <begin position="146"/>
        <end position="157"/>
    </location>
</feature>
<evidence type="ECO:0000256" key="2">
    <source>
        <dbReference type="SAM" id="Phobius"/>
    </source>
</evidence>
<feature type="transmembrane region" description="Helical" evidence="2">
    <location>
        <begin position="16"/>
        <end position="36"/>
    </location>
</feature>
<keyword evidence="2" id="KW-0812">Transmembrane</keyword>
<keyword evidence="2" id="KW-0472">Membrane</keyword>
<evidence type="ECO:0000256" key="1">
    <source>
        <dbReference type="SAM" id="MobiDB-lite"/>
    </source>
</evidence>
<dbReference type="RefSeq" id="WP_111421990.1">
    <property type="nucleotide sequence ID" value="NZ_NPEX01000309.1"/>
</dbReference>
<feature type="region of interest" description="Disordered" evidence="1">
    <location>
        <begin position="169"/>
        <end position="192"/>
    </location>
</feature>
<evidence type="ECO:0000313" key="3">
    <source>
        <dbReference type="EMBL" id="RAI39140.1"/>
    </source>
</evidence>
<evidence type="ECO:0000313" key="4">
    <source>
        <dbReference type="Proteomes" id="UP000249130"/>
    </source>
</evidence>
<keyword evidence="2" id="KW-1133">Transmembrane helix</keyword>
<dbReference type="EMBL" id="NPEX01000309">
    <property type="protein sequence ID" value="RAI39140.1"/>
    <property type="molecule type" value="Genomic_DNA"/>
</dbReference>
<sequence>MAHETLRERFEDDARLAVRLVGIAYVALWLVTWWALGHGSAVLGPDRGCRLESLADVFMWSCTTGTRLHVVADLVNGALASTVWAPAVVMSAAMQPEVRLAAFAVVGLHLVGLPAALLVVIRFGTRLCDRIARRGSAVSGPDTPPDDGAPASGGATLAGATTLTGCVQPLRRKARPPVTPRSTFGLRQAIPS</sequence>
<comment type="caution">
    <text evidence="3">The sequence shown here is derived from an EMBL/GenBank/DDBJ whole genome shotgun (WGS) entry which is preliminary data.</text>
</comment>
<feature type="transmembrane region" description="Helical" evidence="2">
    <location>
        <begin position="100"/>
        <end position="124"/>
    </location>
</feature>
<dbReference type="AlphaFoldDB" id="A0A327KK09"/>
<dbReference type="OrthoDB" id="7961021at2"/>
<proteinExistence type="predicted"/>
<organism evidence="3 4">
    <name type="scientific">Rhodoplanes roseus</name>
    <dbReference type="NCBI Taxonomy" id="29409"/>
    <lineage>
        <taxon>Bacteria</taxon>
        <taxon>Pseudomonadati</taxon>
        <taxon>Pseudomonadota</taxon>
        <taxon>Alphaproteobacteria</taxon>
        <taxon>Hyphomicrobiales</taxon>
        <taxon>Nitrobacteraceae</taxon>
        <taxon>Rhodoplanes</taxon>
    </lineage>
</organism>
<protein>
    <submittedName>
        <fullName evidence="3">Uncharacterized protein</fullName>
    </submittedName>
</protein>
<reference evidence="3 4" key="1">
    <citation type="submission" date="2017-07" db="EMBL/GenBank/DDBJ databases">
        <title>Draft Genome Sequences of Select Purple Nonsulfur Bacteria.</title>
        <authorList>
            <person name="Lasarre B."/>
            <person name="Mckinlay J.B."/>
        </authorList>
    </citation>
    <scope>NUCLEOTIDE SEQUENCE [LARGE SCALE GENOMIC DNA]</scope>
    <source>
        <strain evidence="3 4">DSM 5909</strain>
    </source>
</reference>
<name>A0A327KK09_9BRAD</name>
<accession>A0A327KK09</accession>